<evidence type="ECO:0000313" key="4">
    <source>
        <dbReference type="Proteomes" id="UP001366166"/>
    </source>
</evidence>
<feature type="transmembrane region" description="Helical" evidence="2">
    <location>
        <begin position="26"/>
        <end position="50"/>
    </location>
</feature>
<evidence type="ECO:0000256" key="2">
    <source>
        <dbReference type="SAM" id="Phobius"/>
    </source>
</evidence>
<keyword evidence="4" id="KW-1185">Reference proteome</keyword>
<name>A0AAU9EK75_9BACT</name>
<keyword evidence="2" id="KW-0472">Membrane</keyword>
<sequence>MLAKRNTELLLVEENAPVRAMRLGPWLIYLALLLLVLTVSALGVGGYFLYQQDQALNEIVKDNRRLRLAAQNLETIVRSLQDRAFVSGIMPPEISPPPRPAPPPPRPLPAPPPEKAAPTKASQDAEDDKAKDNGASTPQEAEAVEPWPTSSDWVDVSKVSLKRSGRDLLVYFEIDNKLGGKQTANGYATVLLRSDRKGDPWVESWPPARLTPLGRPENPKKGAHFSVQKEKRFRARFVLVDKKVEAVEFLIFNEQGELALLVRETPESLKQKK</sequence>
<dbReference type="AlphaFoldDB" id="A0AAU9EK75"/>
<reference evidence="4" key="1">
    <citation type="journal article" date="2023" name="Arch. Microbiol.">
        <title>Desulfoferula mesophilus gen. nov. sp. nov., a mesophilic sulfate-reducing bacterium isolated from a brackish lake sediment.</title>
        <authorList>
            <person name="Watanabe T."/>
            <person name="Yabe T."/>
            <person name="Tsuji J.M."/>
            <person name="Fukui M."/>
        </authorList>
    </citation>
    <scope>NUCLEOTIDE SEQUENCE [LARGE SCALE GENOMIC DNA]</scope>
    <source>
        <strain evidence="4">12FAK</strain>
    </source>
</reference>
<organism evidence="3 4">
    <name type="scientific">Desulfoferula mesophila</name>
    <dbReference type="NCBI Taxonomy" id="3058419"/>
    <lineage>
        <taxon>Bacteria</taxon>
        <taxon>Pseudomonadati</taxon>
        <taxon>Thermodesulfobacteriota</taxon>
        <taxon>Desulfarculia</taxon>
        <taxon>Desulfarculales</taxon>
        <taxon>Desulfarculaceae</taxon>
        <taxon>Desulfoferula</taxon>
    </lineage>
</organism>
<accession>A0AAU9EK75</accession>
<keyword evidence="2" id="KW-0812">Transmembrane</keyword>
<gene>
    <name evidence="3" type="ORF">FAK_20550</name>
</gene>
<dbReference type="KEGG" id="dmp:FAK_20550"/>
<dbReference type="Proteomes" id="UP001366166">
    <property type="component" value="Chromosome"/>
</dbReference>
<keyword evidence="2" id="KW-1133">Transmembrane helix</keyword>
<evidence type="ECO:0000313" key="3">
    <source>
        <dbReference type="EMBL" id="BEQ14989.1"/>
    </source>
</evidence>
<dbReference type="EMBL" id="AP028679">
    <property type="protein sequence ID" value="BEQ14989.1"/>
    <property type="molecule type" value="Genomic_DNA"/>
</dbReference>
<protein>
    <submittedName>
        <fullName evidence="3">Uncharacterized protein</fullName>
    </submittedName>
</protein>
<evidence type="ECO:0000256" key="1">
    <source>
        <dbReference type="SAM" id="MobiDB-lite"/>
    </source>
</evidence>
<feature type="region of interest" description="Disordered" evidence="1">
    <location>
        <begin position="88"/>
        <end position="149"/>
    </location>
</feature>
<feature type="compositionally biased region" description="Pro residues" evidence="1">
    <location>
        <begin position="93"/>
        <end position="115"/>
    </location>
</feature>
<proteinExistence type="predicted"/>